<dbReference type="Pfam" id="PF01432">
    <property type="entry name" value="Peptidase_M3"/>
    <property type="match status" value="1"/>
</dbReference>
<dbReference type="InterPro" id="IPR024080">
    <property type="entry name" value="Neurolysin/TOP_N"/>
</dbReference>
<dbReference type="GO" id="GO:0006518">
    <property type="term" value="P:peptide metabolic process"/>
    <property type="evidence" value="ECO:0007669"/>
    <property type="project" value="TreeGrafter"/>
</dbReference>
<dbReference type="GO" id="GO:0005758">
    <property type="term" value="C:mitochondrial intermembrane space"/>
    <property type="evidence" value="ECO:0007669"/>
    <property type="project" value="TreeGrafter"/>
</dbReference>
<dbReference type="GO" id="GO:0004222">
    <property type="term" value="F:metalloendopeptidase activity"/>
    <property type="evidence" value="ECO:0007669"/>
    <property type="project" value="InterPro"/>
</dbReference>
<dbReference type="PANTHER" id="PTHR11804">
    <property type="entry name" value="PROTEASE M3 THIMET OLIGOPEPTIDASE-RELATED"/>
    <property type="match status" value="1"/>
</dbReference>
<sequence>MFTRHPPQKPPVFTITPTGIITEINRLISASQAAQQAITHSVTTSNATYDKVLLSLSRAENALAAESTLLLFHNAVSPSPEVRDASARARSALREFELECSMNEDLFRLVDAVYNNSGEVQDLGPEARNYLNKKHKEFVKNGLRIPAGPERDRFKEIRSRIESLTSEFSKSLAEADVSVWFTPDELDGYPHDSLARLEKGEHGGENEGKLRIRIPNHLAPVLRTVCNSETRKSARLAYENRCPENVAVFREVVVLRHEAARLLGYTDHASLSVEDKMAESPRRVDAFLSSLSSKLAKAGEAERETLVRLKQRDVEARGETFDGRHFFIWDVPYYRNLLSREQYSVDHETISEYFPLQATVGGMLRIFEHLFGMAFHEIEGDERDRLSSTGKGDDLVWHPDVQILSAWDAESEGSGFLGYLYLDLYQRDGKRGNPANFSLIPGFTNPDGSRTHPSTALICAFAPPPSAHQPTLLRHSDVVMLFHELGHGIHDLVSRTQLARFHGPMGTVVDFGEAPSQMLENWCWTPTQLRGLSRHYSYLSEACLKDWRARVGQEDARQPPEKIPEDVVEGLIEARHAGQMMGTLHQLFISIFDMAVHQLAGQDAVDSVDFTQLWNRLRREIVPTDDPSVLGEGDGWGHGYTNIGHLMDEYDAGYYGYFFSKVYAQDIFTTVFKEAPMSQGAGRRYRYGVLEKGGSQPEMKTLTDFLGRDVRMEPFYEDLGLTI</sequence>
<proteinExistence type="inferred from homology"/>
<dbReference type="InterPro" id="IPR024077">
    <property type="entry name" value="Neurolysin/TOP_dom2"/>
</dbReference>
<dbReference type="InterPro" id="IPR024079">
    <property type="entry name" value="MetalloPept_cat_dom_sf"/>
</dbReference>
<dbReference type="OrthoDB" id="534666at2759"/>
<evidence type="ECO:0000259" key="8">
    <source>
        <dbReference type="Pfam" id="PF01432"/>
    </source>
</evidence>
<keyword evidence="3 7" id="KW-0479">Metal-binding</keyword>
<evidence type="ECO:0000256" key="5">
    <source>
        <dbReference type="ARBA" id="ARBA00022833"/>
    </source>
</evidence>
<dbReference type="FunFam" id="3.40.390.10:FF:000074">
    <property type="entry name" value="Metalloprotease"/>
    <property type="match status" value="1"/>
</dbReference>
<comment type="similarity">
    <text evidence="1 7">Belongs to the peptidase M3 family.</text>
</comment>
<dbReference type="Gene3D" id="1.20.1050.40">
    <property type="entry name" value="Endopeptidase. Chain P, domain 1"/>
    <property type="match status" value="1"/>
</dbReference>
<keyword evidence="2 7" id="KW-0645">Protease</keyword>
<dbReference type="Gene3D" id="3.40.390.10">
    <property type="entry name" value="Collagenase (Catalytic Domain)"/>
    <property type="match status" value="1"/>
</dbReference>
<evidence type="ECO:0000256" key="4">
    <source>
        <dbReference type="ARBA" id="ARBA00022801"/>
    </source>
</evidence>
<dbReference type="Gene3D" id="1.10.1370.10">
    <property type="entry name" value="Neurolysin, domain 3"/>
    <property type="match status" value="1"/>
</dbReference>
<keyword evidence="6 7" id="KW-0482">Metalloprotease</keyword>
<dbReference type="InterPro" id="IPR001567">
    <property type="entry name" value="Pept_M3A_M3B_dom"/>
</dbReference>
<dbReference type="InterPro" id="IPR045090">
    <property type="entry name" value="Pept_M3A_M3B"/>
</dbReference>
<comment type="cofactor">
    <cofactor evidence="7">
        <name>Zn(2+)</name>
        <dbReference type="ChEBI" id="CHEBI:29105"/>
    </cofactor>
    <text evidence="7">Binds 1 zinc ion.</text>
</comment>
<organism evidence="9 10">
    <name type="scientific">Colletotrichum higginsianum</name>
    <dbReference type="NCBI Taxonomy" id="80884"/>
    <lineage>
        <taxon>Eukaryota</taxon>
        <taxon>Fungi</taxon>
        <taxon>Dikarya</taxon>
        <taxon>Ascomycota</taxon>
        <taxon>Pezizomycotina</taxon>
        <taxon>Sordariomycetes</taxon>
        <taxon>Hypocreomycetidae</taxon>
        <taxon>Glomerellales</taxon>
        <taxon>Glomerellaceae</taxon>
        <taxon>Colletotrichum</taxon>
        <taxon>Colletotrichum destructivum species complex</taxon>
    </lineage>
</organism>
<gene>
    <name evidence="9" type="ORF">CH35J_002018</name>
</gene>
<dbReference type="GO" id="GO:0046872">
    <property type="term" value="F:metal ion binding"/>
    <property type="evidence" value="ECO:0007669"/>
    <property type="project" value="UniProtKB-UniRule"/>
</dbReference>
<evidence type="ECO:0000313" key="10">
    <source>
        <dbReference type="Proteomes" id="UP000305883"/>
    </source>
</evidence>
<keyword evidence="5 7" id="KW-0862">Zinc</keyword>
<reference evidence="9 10" key="1">
    <citation type="journal article" date="2019" name="Genome Biol. Evol.">
        <title>Genomic Plasticity Mediated by Transposable Elements in the Plant Pathogenic Fungus Colletotrichum higginsianum.</title>
        <authorList>
            <person name="Tsushima A."/>
            <person name="Gan P."/>
            <person name="Kumakura N."/>
            <person name="Narusaka M."/>
            <person name="Takano Y."/>
            <person name="Narusaka Y."/>
            <person name="Shirasu K."/>
        </authorList>
    </citation>
    <scope>NUCLEOTIDE SEQUENCE [LARGE SCALE GENOMIC DNA]</scope>
    <source>
        <strain evidence="9 10">MAFF305635-RFP</strain>
    </source>
</reference>
<comment type="caution">
    <text evidence="9">The sequence shown here is derived from an EMBL/GenBank/DDBJ whole genome shotgun (WGS) entry which is preliminary data.</text>
</comment>
<dbReference type="EMBL" id="MWPZ01000002">
    <property type="protein sequence ID" value="TID04104.1"/>
    <property type="molecule type" value="Genomic_DNA"/>
</dbReference>
<dbReference type="SUPFAM" id="SSF55486">
    <property type="entry name" value="Metalloproteases ('zincins'), catalytic domain"/>
    <property type="match status" value="1"/>
</dbReference>
<evidence type="ECO:0000256" key="6">
    <source>
        <dbReference type="ARBA" id="ARBA00023049"/>
    </source>
</evidence>
<evidence type="ECO:0000256" key="1">
    <source>
        <dbReference type="ARBA" id="ARBA00006040"/>
    </source>
</evidence>
<name>A0A4T0WEW5_9PEZI</name>
<dbReference type="AlphaFoldDB" id="A0A4T0WEW5"/>
<protein>
    <submittedName>
        <fullName evidence="9">Saccharolysin</fullName>
    </submittedName>
</protein>
<dbReference type="CDD" id="cd06455">
    <property type="entry name" value="M3A_TOP"/>
    <property type="match status" value="1"/>
</dbReference>
<evidence type="ECO:0000256" key="7">
    <source>
        <dbReference type="RuleBase" id="RU003435"/>
    </source>
</evidence>
<dbReference type="Proteomes" id="UP000305883">
    <property type="component" value="Unassembled WGS sequence"/>
</dbReference>
<evidence type="ECO:0000313" key="9">
    <source>
        <dbReference type="EMBL" id="TID04104.1"/>
    </source>
</evidence>
<evidence type="ECO:0000256" key="3">
    <source>
        <dbReference type="ARBA" id="ARBA00022723"/>
    </source>
</evidence>
<accession>A0A4T0WEW5</accession>
<dbReference type="GO" id="GO:0006508">
    <property type="term" value="P:proteolysis"/>
    <property type="evidence" value="ECO:0007669"/>
    <property type="project" value="UniProtKB-KW"/>
</dbReference>
<evidence type="ECO:0000256" key="2">
    <source>
        <dbReference type="ARBA" id="ARBA00022670"/>
    </source>
</evidence>
<keyword evidence="4 7" id="KW-0378">Hydrolase</keyword>
<dbReference type="PANTHER" id="PTHR11804:SF84">
    <property type="entry name" value="SACCHAROLYSIN"/>
    <property type="match status" value="1"/>
</dbReference>
<feature type="domain" description="Peptidase M3A/M3B catalytic" evidence="8">
    <location>
        <begin position="223"/>
        <end position="720"/>
    </location>
</feature>